<keyword evidence="5" id="KW-0680">Restriction system</keyword>
<dbReference type="PRINTS" id="PR00105">
    <property type="entry name" value="C5METTRFRASE"/>
</dbReference>
<dbReference type="SUPFAM" id="SSF53335">
    <property type="entry name" value="S-adenosyl-L-methionine-dependent methyltransferases"/>
    <property type="match status" value="1"/>
</dbReference>
<proteinExistence type="inferred from homology"/>
<dbReference type="GO" id="GO:0032259">
    <property type="term" value="P:methylation"/>
    <property type="evidence" value="ECO:0007669"/>
    <property type="project" value="UniProtKB-KW"/>
</dbReference>
<keyword evidence="9" id="KW-1185">Reference proteome</keyword>
<gene>
    <name evidence="8" type="ORF">IAR63_01315</name>
</gene>
<dbReference type="Pfam" id="PF00145">
    <property type="entry name" value="DNA_methylase"/>
    <property type="match status" value="1"/>
</dbReference>
<comment type="similarity">
    <text evidence="6 7">Belongs to the class I-like SAM-binding methyltransferase superfamily. C5-methyltransferase family.</text>
</comment>
<dbReference type="NCBIfam" id="TIGR00675">
    <property type="entry name" value="dcm"/>
    <property type="match status" value="1"/>
</dbReference>
<dbReference type="EC" id="2.1.1.37" evidence="1"/>
<sequence length="313" mass="35512">MKTVDLFAGCGGLSLGFQNVGFQILAAFDQWRAAVKVYRDNFKHPVYETDLGTQVGLEFIKDLKPQMIIGGPPCQDFSSAGKRDETLGRANLTISYAKIVVDTKPEWFVMENVERIVKSPILKEAILLFKQAGYGISYQVLDASFCGVPQSRKRFFLVGNNQSPDNFLTPYLNKNQSGQPMTLFEYFGNSLGVEYYYRHPRSYARRGVFSIYEPSPTIRGVNRPIPKGYKKHNGDPIEISDQVRPLTTKERSLIQTFPKDFIFNGSKTDLEQMIGNAVPVKLAEYVANCINEYIKDKNQNKITTVRQLELIFD</sequence>
<evidence type="ECO:0000256" key="1">
    <source>
        <dbReference type="ARBA" id="ARBA00011975"/>
    </source>
</evidence>
<dbReference type="KEGG" id="ccur:IAR63_01315"/>
<reference evidence="8 9" key="1">
    <citation type="submission" date="2020-08" db="EMBL/GenBank/DDBJ databases">
        <title>Complete genome sequence of Raphidiopsis curvispora isolated from drinking water reservoir in South Korea.</title>
        <authorList>
            <person name="Jeong J."/>
        </authorList>
    </citation>
    <scope>NUCLEOTIDE SEQUENCE [LARGE SCALE GENOMIC DNA]</scope>
    <source>
        <strain evidence="8 9">GIHE-G1</strain>
    </source>
</reference>
<dbReference type="Gene3D" id="3.90.120.10">
    <property type="entry name" value="DNA Methylase, subunit A, domain 2"/>
    <property type="match status" value="1"/>
</dbReference>
<accession>A0A7H0F4U1</accession>
<evidence type="ECO:0000313" key="9">
    <source>
        <dbReference type="Proteomes" id="UP000516013"/>
    </source>
</evidence>
<dbReference type="Proteomes" id="UP000516013">
    <property type="component" value="Chromosome"/>
</dbReference>
<keyword evidence="4 6" id="KW-0949">S-adenosyl-L-methionine</keyword>
<evidence type="ECO:0000256" key="6">
    <source>
        <dbReference type="PROSITE-ProRule" id="PRU01016"/>
    </source>
</evidence>
<dbReference type="PANTHER" id="PTHR10629:SF52">
    <property type="entry name" value="DNA (CYTOSINE-5)-METHYLTRANSFERASE 1"/>
    <property type="match status" value="1"/>
</dbReference>
<dbReference type="InterPro" id="IPR050390">
    <property type="entry name" value="C5-Methyltransferase"/>
</dbReference>
<dbReference type="Gene3D" id="3.40.50.150">
    <property type="entry name" value="Vaccinia Virus protein VP39"/>
    <property type="match status" value="1"/>
</dbReference>
<dbReference type="PANTHER" id="PTHR10629">
    <property type="entry name" value="CYTOSINE-SPECIFIC METHYLTRANSFERASE"/>
    <property type="match status" value="1"/>
</dbReference>
<evidence type="ECO:0000256" key="4">
    <source>
        <dbReference type="ARBA" id="ARBA00022691"/>
    </source>
</evidence>
<dbReference type="EMBL" id="CP060822">
    <property type="protein sequence ID" value="QNP31057.1"/>
    <property type="molecule type" value="Genomic_DNA"/>
</dbReference>
<dbReference type="GO" id="GO:0009307">
    <property type="term" value="P:DNA restriction-modification system"/>
    <property type="evidence" value="ECO:0007669"/>
    <property type="project" value="UniProtKB-KW"/>
</dbReference>
<feature type="active site" evidence="6">
    <location>
        <position position="74"/>
    </location>
</feature>
<dbReference type="InterPro" id="IPR031303">
    <property type="entry name" value="C5_meth_CS"/>
</dbReference>
<dbReference type="GO" id="GO:0003886">
    <property type="term" value="F:DNA (cytosine-5-)-methyltransferase activity"/>
    <property type="evidence" value="ECO:0007669"/>
    <property type="project" value="UniProtKB-EC"/>
</dbReference>
<dbReference type="PROSITE" id="PS51679">
    <property type="entry name" value="SAM_MT_C5"/>
    <property type="match status" value="1"/>
</dbReference>
<evidence type="ECO:0000256" key="2">
    <source>
        <dbReference type="ARBA" id="ARBA00022603"/>
    </source>
</evidence>
<evidence type="ECO:0000313" key="8">
    <source>
        <dbReference type="EMBL" id="QNP31057.1"/>
    </source>
</evidence>
<dbReference type="REBASE" id="443380">
    <property type="entry name" value="M.CcuG1ORF1315P"/>
</dbReference>
<dbReference type="AlphaFoldDB" id="A0A7H0F4U1"/>
<evidence type="ECO:0000256" key="5">
    <source>
        <dbReference type="ARBA" id="ARBA00022747"/>
    </source>
</evidence>
<protein>
    <recommendedName>
        <fullName evidence="1">DNA (cytosine-5-)-methyltransferase</fullName>
        <ecNumber evidence="1">2.1.1.37</ecNumber>
    </recommendedName>
</protein>
<keyword evidence="2 6" id="KW-0489">Methyltransferase</keyword>
<keyword evidence="3 6" id="KW-0808">Transferase</keyword>
<dbReference type="PROSITE" id="PS00095">
    <property type="entry name" value="C5_MTASE_2"/>
    <property type="match status" value="1"/>
</dbReference>
<organism evidence="8 9">
    <name type="scientific">Cylindrospermopsis curvispora GIHE-G1</name>
    <dbReference type="NCBI Taxonomy" id="2666332"/>
    <lineage>
        <taxon>Bacteria</taxon>
        <taxon>Bacillati</taxon>
        <taxon>Cyanobacteriota</taxon>
        <taxon>Cyanophyceae</taxon>
        <taxon>Nostocales</taxon>
        <taxon>Aphanizomenonaceae</taxon>
        <taxon>Cylindrospermopsis</taxon>
    </lineage>
</organism>
<evidence type="ECO:0000256" key="3">
    <source>
        <dbReference type="ARBA" id="ARBA00022679"/>
    </source>
</evidence>
<evidence type="ECO:0000256" key="7">
    <source>
        <dbReference type="RuleBase" id="RU000416"/>
    </source>
</evidence>
<dbReference type="InterPro" id="IPR001525">
    <property type="entry name" value="C5_MeTfrase"/>
</dbReference>
<dbReference type="InterPro" id="IPR029063">
    <property type="entry name" value="SAM-dependent_MTases_sf"/>
</dbReference>
<dbReference type="CDD" id="cd00315">
    <property type="entry name" value="Cyt_C5_DNA_methylase"/>
    <property type="match status" value="1"/>
</dbReference>
<name>A0A7H0F4U1_9CYAN</name>